<evidence type="ECO:0000313" key="1">
    <source>
        <dbReference type="EMBL" id="QQM18257.1"/>
    </source>
</evidence>
<name>A0A8B6Q8A2_9CAUD</name>
<gene>
    <name evidence="1" type="ORF">CPT_Salva_094</name>
</gene>
<accession>A0A8B6Q8A2</accession>
<sequence length="95" mass="11078">MEIVHVAKCPNYKKPNEVERGKVYRLFKPQGENYVSTDSYYLVGSNEHNTGTHELDGWWLINLRSGIMLPMMQAHENDYRFELTEAYVHMGTVTP</sequence>
<reference evidence="1 2" key="1">
    <citation type="submission" date="2020-12" db="EMBL/GenBank/DDBJ databases">
        <title>Complete genome sequence of Stenotrophomonas maltophilia phage Salva.</title>
        <authorList>
            <person name="Jefferson B."/>
            <person name="Yao G."/>
            <person name="Clark J."/>
            <person name="Le T."/>
            <person name="Young R."/>
            <person name="Gonzalez C."/>
            <person name="Liu M."/>
        </authorList>
    </citation>
    <scope>NUCLEOTIDE SEQUENCE [LARGE SCALE GENOMIC DNA]</scope>
</reference>
<organism evidence="1 2">
    <name type="scientific">Stenotrophomonas phage Salva</name>
    <dbReference type="NCBI Taxonomy" id="2801524"/>
    <lineage>
        <taxon>Viruses</taxon>
        <taxon>Duplodnaviria</taxon>
        <taxon>Heunggongvirae</taxon>
        <taxon>Uroviricota</taxon>
        <taxon>Caudoviricetes</taxon>
        <taxon>Beaumontvirinae</taxon>
        <taxon>Salvavirus</taxon>
        <taxon>Salvavirus salva</taxon>
    </lineage>
</organism>
<dbReference type="EMBL" id="MW393850">
    <property type="protein sequence ID" value="QQM18257.1"/>
    <property type="molecule type" value="Genomic_DNA"/>
</dbReference>
<dbReference type="Proteomes" id="UP000595272">
    <property type="component" value="Segment"/>
</dbReference>
<evidence type="ECO:0000313" key="2">
    <source>
        <dbReference type="Proteomes" id="UP000595272"/>
    </source>
</evidence>
<protein>
    <submittedName>
        <fullName evidence="1">Uncharacterized protein</fullName>
    </submittedName>
</protein>
<keyword evidence="2" id="KW-1185">Reference proteome</keyword>
<proteinExistence type="predicted"/>